<dbReference type="PANTHER" id="PTHR31415:SF89">
    <property type="entry name" value="PROTEIN NDR1-LIKE"/>
    <property type="match status" value="1"/>
</dbReference>
<evidence type="ECO:0000256" key="3">
    <source>
        <dbReference type="ARBA" id="ARBA00022989"/>
    </source>
</evidence>
<reference evidence="6 7" key="1">
    <citation type="submission" date="2023-12" db="EMBL/GenBank/DDBJ databases">
        <title>A high-quality genome assembly for Dillenia turbinata (Dilleniales).</title>
        <authorList>
            <person name="Chanderbali A."/>
        </authorList>
    </citation>
    <scope>NUCLEOTIDE SEQUENCE [LARGE SCALE GENOMIC DNA]</scope>
    <source>
        <strain evidence="6">LSX21</strain>
        <tissue evidence="6">Leaf</tissue>
    </source>
</reference>
<keyword evidence="4" id="KW-0472">Membrane</keyword>
<protein>
    <submittedName>
        <fullName evidence="6">Late embryogenesis abundant protein, LEA_2 subgroup</fullName>
    </submittedName>
</protein>
<evidence type="ECO:0000313" key="7">
    <source>
        <dbReference type="Proteomes" id="UP001370490"/>
    </source>
</evidence>
<evidence type="ECO:0000256" key="2">
    <source>
        <dbReference type="ARBA" id="ARBA00022692"/>
    </source>
</evidence>
<dbReference type="GO" id="GO:0098542">
    <property type="term" value="P:defense response to other organism"/>
    <property type="evidence" value="ECO:0007669"/>
    <property type="project" value="InterPro"/>
</dbReference>
<feature type="domain" description="Late embryogenesis abundant protein LEA-2 subgroup" evidence="5">
    <location>
        <begin position="69"/>
        <end position="141"/>
    </location>
</feature>
<evidence type="ECO:0000256" key="4">
    <source>
        <dbReference type="ARBA" id="ARBA00023136"/>
    </source>
</evidence>
<accession>A0AAN8UQV5</accession>
<keyword evidence="7" id="KW-1185">Reference proteome</keyword>
<dbReference type="GO" id="GO:0005886">
    <property type="term" value="C:plasma membrane"/>
    <property type="evidence" value="ECO:0007669"/>
    <property type="project" value="TreeGrafter"/>
</dbReference>
<evidence type="ECO:0000313" key="6">
    <source>
        <dbReference type="EMBL" id="KAK6917359.1"/>
    </source>
</evidence>
<organism evidence="6 7">
    <name type="scientific">Dillenia turbinata</name>
    <dbReference type="NCBI Taxonomy" id="194707"/>
    <lineage>
        <taxon>Eukaryota</taxon>
        <taxon>Viridiplantae</taxon>
        <taxon>Streptophyta</taxon>
        <taxon>Embryophyta</taxon>
        <taxon>Tracheophyta</taxon>
        <taxon>Spermatophyta</taxon>
        <taxon>Magnoliopsida</taxon>
        <taxon>eudicotyledons</taxon>
        <taxon>Gunneridae</taxon>
        <taxon>Pentapetalae</taxon>
        <taxon>Dilleniales</taxon>
        <taxon>Dilleniaceae</taxon>
        <taxon>Dillenia</taxon>
    </lineage>
</organism>
<proteinExistence type="predicted"/>
<sequence>MSEPKSFGMWLLQFVALLLLLLALLLWLLMRPKPPHYTIVELFIPALNNTNATSLAGLGDQNETISFVLEIKNPNEVSSIYYDDTFLTFYYGEDIAGEKTIPSFHLGKKKKRKVTDAVNVNAGAWKVILNSIMSNSNAELKACLVSHFRLGKRSKHHGISLQAVFKIGSDGKLSGKNQRIKLHKYSRKWNRKVRRHC</sequence>
<evidence type="ECO:0000256" key="1">
    <source>
        <dbReference type="ARBA" id="ARBA00004167"/>
    </source>
</evidence>
<keyword evidence="3" id="KW-1133">Transmembrane helix</keyword>
<dbReference type="Pfam" id="PF03168">
    <property type="entry name" value="LEA_2"/>
    <property type="match status" value="1"/>
</dbReference>
<dbReference type="GO" id="GO:0009506">
    <property type="term" value="C:plasmodesma"/>
    <property type="evidence" value="ECO:0007669"/>
    <property type="project" value="TreeGrafter"/>
</dbReference>
<name>A0AAN8UQV5_9MAGN</name>
<dbReference type="AlphaFoldDB" id="A0AAN8UQV5"/>
<dbReference type="InterPro" id="IPR044839">
    <property type="entry name" value="NDR1-like"/>
</dbReference>
<dbReference type="InterPro" id="IPR004864">
    <property type="entry name" value="LEA_2"/>
</dbReference>
<keyword evidence="2" id="KW-0812">Transmembrane</keyword>
<dbReference type="PANTHER" id="PTHR31415">
    <property type="entry name" value="OS05G0367900 PROTEIN"/>
    <property type="match status" value="1"/>
</dbReference>
<dbReference type="EMBL" id="JBAMMX010000023">
    <property type="protein sequence ID" value="KAK6917359.1"/>
    <property type="molecule type" value="Genomic_DNA"/>
</dbReference>
<gene>
    <name evidence="6" type="ORF">RJ641_018110</name>
</gene>
<evidence type="ECO:0000259" key="5">
    <source>
        <dbReference type="Pfam" id="PF03168"/>
    </source>
</evidence>
<dbReference type="Proteomes" id="UP001370490">
    <property type="component" value="Unassembled WGS sequence"/>
</dbReference>
<comment type="caution">
    <text evidence="6">The sequence shown here is derived from an EMBL/GenBank/DDBJ whole genome shotgun (WGS) entry which is preliminary data.</text>
</comment>
<comment type="subcellular location">
    <subcellularLocation>
        <location evidence="1">Membrane</location>
        <topology evidence="1">Single-pass membrane protein</topology>
    </subcellularLocation>
</comment>